<feature type="domain" description="Glycoside hydrolase GH146 substrate-binding" evidence="4">
    <location>
        <begin position="658"/>
        <end position="794"/>
    </location>
</feature>
<evidence type="ECO:0000259" key="2">
    <source>
        <dbReference type="Pfam" id="PF07944"/>
    </source>
</evidence>
<evidence type="ECO:0000259" key="4">
    <source>
        <dbReference type="Pfam" id="PF20620"/>
    </source>
</evidence>
<reference evidence="7" key="1">
    <citation type="journal article" date="2019" name="Int. J. Syst. Evol. Microbiol.">
        <title>The Global Catalogue of Microorganisms (GCM) 10K type strain sequencing project: providing services to taxonomists for standard genome sequencing and annotation.</title>
        <authorList>
            <consortium name="The Broad Institute Genomics Platform"/>
            <consortium name="The Broad Institute Genome Sequencing Center for Infectious Disease"/>
            <person name="Wu L."/>
            <person name="Ma J."/>
        </authorList>
    </citation>
    <scope>NUCLEOTIDE SEQUENCE [LARGE SCALE GENOMIC DNA]</scope>
    <source>
        <strain evidence="7">CGMCC 1.15180</strain>
    </source>
</reference>
<dbReference type="PANTHER" id="PTHR31151">
    <property type="entry name" value="PROLINE-TRNA LIGASE (DUF1680)"/>
    <property type="match status" value="1"/>
</dbReference>
<dbReference type="Proteomes" id="UP001597361">
    <property type="component" value="Unassembled WGS sequence"/>
</dbReference>
<dbReference type="RefSeq" id="WP_376885168.1">
    <property type="nucleotide sequence ID" value="NZ_JBHUHR010000022.1"/>
</dbReference>
<dbReference type="Pfam" id="PF20620">
    <property type="entry name" value="DUF6805"/>
    <property type="match status" value="1"/>
</dbReference>
<protein>
    <submittedName>
        <fullName evidence="6">Beta-L-arabinofuranosidase domain-containing protein</fullName>
    </submittedName>
</protein>
<dbReference type="SUPFAM" id="SSF48208">
    <property type="entry name" value="Six-hairpin glycosidases"/>
    <property type="match status" value="1"/>
</dbReference>
<keyword evidence="1" id="KW-0732">Signal</keyword>
<evidence type="ECO:0000256" key="1">
    <source>
        <dbReference type="SAM" id="SignalP"/>
    </source>
</evidence>
<name>A0ABW4VM07_9BACT</name>
<dbReference type="Pfam" id="PF07944">
    <property type="entry name" value="Beta-AFase-like_GH127_cat"/>
    <property type="match status" value="1"/>
</dbReference>
<sequence>MKRKTKQIKLGLFICFLLHCFAIHAQDKLYSNEFPISDVVLLDGPFKHARDLNLHVLLQYDVDRMLAPYRKIAGLPEKAKTYPNWDGLDGHIAGHYLSAMAMNYAATGDLECKKRMEYMLSELKACLEANAVNNPEWGVGYIGGFPNSADLWSAFKTGDFSIYLSAWAPFYNLHKMYAGLRDAWLYAGDDDAKDLFLKFCDWGINITADLSDEQMETMLNMEYGGMNESFADAYQISGDEKYLIAAKRYSHNTFLEPLANGIDNLDNKHANTQIPKFIGFARIAELSGEQDYEKAGRFSWETITENRSLAFGGNSRREHFPSVESCGDFINDVDGPESCNSYNMLKLTEDLFRMQPSAHYMDYYERTVFNHILSTQHPKHGGYVYFTTARPRHYRVYSAPNEAMWCCVGTGMENHGKYNQLIYSHSGDSLYLNLFIASELNWKDKKVRIRQETDFPNEGSTKITVTEGSSKFKLMVRYPKWVENGALRILVNGEDVKFTEQPSSYISIERDWKKGDVVEVVTPMHSTIERLPNVPDYIAFMHGPILLGAETGTDDLRGLIAGDGRWGQFPGGKLLPIDQAPILVEDDLDNIASKLVPVENEPLNFTLNVKMVNPIDLKLKPFAQIHDARYMIYWLALTNDGYQAYMDSLANMEFEKIALENRTVDFVATGEQQPETDHAMQVENSSSGNANNDFYREANRGGYFSYEMKTNSETNLGLHVRYWGAEWGGRKFDVFIDDEKLLTEDNTGKWNQSKFQDLEYTIPDSMVKGKSSIRVKFQSIPGNTAGAVYYIRLVKK</sequence>
<proteinExistence type="predicted"/>
<evidence type="ECO:0000259" key="5">
    <source>
        <dbReference type="Pfam" id="PF20736"/>
    </source>
</evidence>
<dbReference type="InterPro" id="IPR049046">
    <property type="entry name" value="Beta-AFase-like_GH127_middle"/>
</dbReference>
<feature type="domain" description="Non-reducing end beta-L-arabinofuranosidase-like GH127 middle" evidence="5">
    <location>
        <begin position="430"/>
        <end position="524"/>
    </location>
</feature>
<dbReference type="PANTHER" id="PTHR31151:SF0">
    <property type="entry name" value="PROLINE-TRNA LIGASE (DUF1680)"/>
    <property type="match status" value="1"/>
</dbReference>
<keyword evidence="7" id="KW-1185">Reference proteome</keyword>
<dbReference type="Pfam" id="PF20736">
    <property type="entry name" value="Glyco_hydro127M"/>
    <property type="match status" value="1"/>
</dbReference>
<evidence type="ECO:0000259" key="3">
    <source>
        <dbReference type="Pfam" id="PF16375"/>
    </source>
</evidence>
<feature type="chain" id="PRO_5046793985" evidence="1">
    <location>
        <begin position="26"/>
        <end position="796"/>
    </location>
</feature>
<comment type="caution">
    <text evidence="6">The sequence shown here is derived from an EMBL/GenBank/DDBJ whole genome shotgun (WGS) entry which is preliminary data.</text>
</comment>
<gene>
    <name evidence="6" type="ORF">ACFSKL_08075</name>
</gene>
<dbReference type="InterPro" id="IPR012878">
    <property type="entry name" value="Beta-AFase-like_GH127_cat"/>
</dbReference>
<feature type="signal peptide" evidence="1">
    <location>
        <begin position="1"/>
        <end position="25"/>
    </location>
</feature>
<dbReference type="InterPro" id="IPR008928">
    <property type="entry name" value="6-hairpin_glycosidase_sf"/>
</dbReference>
<dbReference type="Pfam" id="PF16375">
    <property type="entry name" value="DUF4986"/>
    <property type="match status" value="1"/>
</dbReference>
<organism evidence="6 7">
    <name type="scientific">Belliella marina</name>
    <dbReference type="NCBI Taxonomy" id="1644146"/>
    <lineage>
        <taxon>Bacteria</taxon>
        <taxon>Pseudomonadati</taxon>
        <taxon>Bacteroidota</taxon>
        <taxon>Cytophagia</taxon>
        <taxon>Cytophagales</taxon>
        <taxon>Cyclobacteriaceae</taxon>
        <taxon>Belliella</taxon>
    </lineage>
</organism>
<accession>A0ABW4VM07</accession>
<dbReference type="EMBL" id="JBHUHR010000022">
    <property type="protein sequence ID" value="MFD2034741.1"/>
    <property type="molecule type" value="Genomic_DNA"/>
</dbReference>
<feature type="domain" description="DUF4986" evidence="3">
    <location>
        <begin position="552"/>
        <end position="634"/>
    </location>
</feature>
<dbReference type="InterPro" id="IPR046544">
    <property type="entry name" value="GH146_SB_dom"/>
</dbReference>
<evidence type="ECO:0000313" key="7">
    <source>
        <dbReference type="Proteomes" id="UP001597361"/>
    </source>
</evidence>
<evidence type="ECO:0000313" key="6">
    <source>
        <dbReference type="EMBL" id="MFD2034741.1"/>
    </source>
</evidence>
<dbReference type="InterPro" id="IPR032275">
    <property type="entry name" value="DUF4986"/>
</dbReference>
<feature type="domain" description="Non-reducing end beta-L-arabinofuranosidase-like GH127 catalytic" evidence="2">
    <location>
        <begin position="38"/>
        <end position="419"/>
    </location>
</feature>
<dbReference type="Gene3D" id="2.60.120.260">
    <property type="entry name" value="Galactose-binding domain-like"/>
    <property type="match status" value="1"/>
</dbReference>